<evidence type="ECO:0000256" key="9">
    <source>
        <dbReference type="SAM" id="Phobius"/>
    </source>
</evidence>
<evidence type="ECO:0000256" key="7">
    <source>
        <dbReference type="ARBA" id="ARBA00038075"/>
    </source>
</evidence>
<feature type="transmembrane region" description="Helical" evidence="9">
    <location>
        <begin position="380"/>
        <end position="399"/>
    </location>
</feature>
<name>A0A7M4DIE2_9MICO</name>
<evidence type="ECO:0000256" key="8">
    <source>
        <dbReference type="ARBA" id="ARBA00040914"/>
    </source>
</evidence>
<dbReference type="Pfam" id="PF07690">
    <property type="entry name" value="MFS_1"/>
    <property type="match status" value="1"/>
</dbReference>
<dbReference type="Proteomes" id="UP000419743">
    <property type="component" value="Unassembled WGS sequence"/>
</dbReference>
<dbReference type="PROSITE" id="PS50850">
    <property type="entry name" value="MFS"/>
    <property type="match status" value="1"/>
</dbReference>
<keyword evidence="12" id="KW-1185">Reference proteome</keyword>
<evidence type="ECO:0000256" key="2">
    <source>
        <dbReference type="ARBA" id="ARBA00022448"/>
    </source>
</evidence>
<accession>A0A7M4DIE2</accession>
<evidence type="ECO:0000256" key="6">
    <source>
        <dbReference type="ARBA" id="ARBA00023136"/>
    </source>
</evidence>
<dbReference type="SUPFAM" id="SSF103473">
    <property type="entry name" value="MFS general substrate transporter"/>
    <property type="match status" value="1"/>
</dbReference>
<feature type="domain" description="Major facilitator superfamily (MFS) profile" evidence="10">
    <location>
        <begin position="1"/>
        <end position="404"/>
    </location>
</feature>
<dbReference type="Gene3D" id="1.20.1250.20">
    <property type="entry name" value="MFS general substrate transporter like domains"/>
    <property type="match status" value="1"/>
</dbReference>
<sequence>MSRNIWVYLGSYSLSLLGNGVASVLFPLLVLAKTGDILAAGVLASVTAAVAAVVGVLAGVVVDRVNRRTVSIISDVLSAASVAAVPIVDAVWGLNLTWFIVLGVIGAFGDMPGMTARETLLPRLVRLSGAGPGALDRLVGLRESLAGALMLIGPGLGGLLIWMFGVSSTALLITAGLSLGAALLSLAMSPRVGAIPPAEASSAKAGFRGVLVDLVTGWRFLLGHRLVLGATLVSAVFVAVFAALQATILPAYFTSEDLPEFSGFAATGIAVGSLLSAGVYAATVGKVSRRAWFVLGMVGVGIGFIAIGAMAAPWMVLAAAVFIGLTNGPMSAVLGVATIEATPDEMRGRVLGAQNALVLAAPALTSAPIAAVAAGFGLPAAGIAIAAVMIVTVVVALSARAFRSLDTMEIAAEPLEV</sequence>
<protein>
    <recommendedName>
        <fullName evidence="8">Multidrug efflux pump Tap</fullName>
    </recommendedName>
</protein>
<reference evidence="11 12" key="1">
    <citation type="submission" date="2019-11" db="EMBL/GenBank/DDBJ databases">
        <authorList>
            <person name="Criscuolo A."/>
        </authorList>
    </citation>
    <scope>NUCLEOTIDE SEQUENCE [LARGE SCALE GENOMIC DNA]</scope>
    <source>
        <strain evidence="11">CIP111667</strain>
    </source>
</reference>
<feature type="transmembrane region" description="Helical" evidence="9">
    <location>
        <begin position="37"/>
        <end position="60"/>
    </location>
</feature>
<evidence type="ECO:0000256" key="4">
    <source>
        <dbReference type="ARBA" id="ARBA00022692"/>
    </source>
</evidence>
<dbReference type="PRINTS" id="PR01035">
    <property type="entry name" value="TCRTETA"/>
</dbReference>
<dbReference type="InterPro" id="IPR001958">
    <property type="entry name" value="Tet-R_TetA/multi-R_MdtG-like"/>
</dbReference>
<dbReference type="AlphaFoldDB" id="A0A7M4DIE2"/>
<comment type="caution">
    <text evidence="11">The sequence shown here is derived from an EMBL/GenBank/DDBJ whole genome shotgun (WGS) entry which is preliminary data.</text>
</comment>
<feature type="transmembrane region" description="Helical" evidence="9">
    <location>
        <begin position="170"/>
        <end position="188"/>
    </location>
</feature>
<organism evidence="11 12">
    <name type="scientific">Occultella aeris</name>
    <dbReference type="NCBI Taxonomy" id="2761496"/>
    <lineage>
        <taxon>Bacteria</taxon>
        <taxon>Bacillati</taxon>
        <taxon>Actinomycetota</taxon>
        <taxon>Actinomycetes</taxon>
        <taxon>Micrococcales</taxon>
        <taxon>Ruaniaceae</taxon>
        <taxon>Occultella</taxon>
    </lineage>
</organism>
<dbReference type="InterPro" id="IPR011701">
    <property type="entry name" value="MFS"/>
</dbReference>
<keyword evidence="5 9" id="KW-1133">Transmembrane helix</keyword>
<gene>
    <name evidence="11" type="ORF">HALOF300_01893</name>
</gene>
<dbReference type="PANTHER" id="PTHR23513">
    <property type="entry name" value="INTEGRAL MEMBRANE EFFLUX PROTEIN-RELATED"/>
    <property type="match status" value="1"/>
</dbReference>
<evidence type="ECO:0000259" key="10">
    <source>
        <dbReference type="PROSITE" id="PS50850"/>
    </source>
</evidence>
<keyword evidence="4 9" id="KW-0812">Transmembrane</keyword>
<evidence type="ECO:0000256" key="5">
    <source>
        <dbReference type="ARBA" id="ARBA00022989"/>
    </source>
</evidence>
<dbReference type="EMBL" id="CACRYJ010000025">
    <property type="protein sequence ID" value="VZO36715.1"/>
    <property type="molecule type" value="Genomic_DNA"/>
</dbReference>
<keyword evidence="2" id="KW-0813">Transport</keyword>
<dbReference type="InterPro" id="IPR036259">
    <property type="entry name" value="MFS_trans_sf"/>
</dbReference>
<dbReference type="PANTHER" id="PTHR23513:SF9">
    <property type="entry name" value="ENTEROBACTIN EXPORTER ENTS"/>
    <property type="match status" value="1"/>
</dbReference>
<dbReference type="RefSeq" id="WP_156740695.1">
    <property type="nucleotide sequence ID" value="NZ_CACRYJ010000025.1"/>
</dbReference>
<keyword evidence="3" id="KW-1003">Cell membrane</keyword>
<comment type="similarity">
    <text evidence="7">Belongs to the major facilitator superfamily. Drug:H(+) antiporter-3 (DHA3) (TC 2.A.1.21) family.</text>
</comment>
<evidence type="ECO:0000256" key="1">
    <source>
        <dbReference type="ARBA" id="ARBA00004429"/>
    </source>
</evidence>
<feature type="transmembrane region" description="Helical" evidence="9">
    <location>
        <begin position="291"/>
        <end position="311"/>
    </location>
</feature>
<keyword evidence="6 9" id="KW-0472">Membrane</keyword>
<evidence type="ECO:0000313" key="12">
    <source>
        <dbReference type="Proteomes" id="UP000419743"/>
    </source>
</evidence>
<feature type="transmembrane region" description="Helical" evidence="9">
    <location>
        <begin position="261"/>
        <end position="284"/>
    </location>
</feature>
<feature type="transmembrane region" description="Helical" evidence="9">
    <location>
        <begin position="12"/>
        <end position="31"/>
    </location>
</feature>
<evidence type="ECO:0000313" key="11">
    <source>
        <dbReference type="EMBL" id="VZO36715.1"/>
    </source>
</evidence>
<dbReference type="GO" id="GO:0005886">
    <property type="term" value="C:plasma membrane"/>
    <property type="evidence" value="ECO:0007669"/>
    <property type="project" value="UniProtKB-SubCell"/>
</dbReference>
<feature type="transmembrane region" description="Helical" evidence="9">
    <location>
        <begin position="317"/>
        <end position="339"/>
    </location>
</feature>
<dbReference type="InterPro" id="IPR020846">
    <property type="entry name" value="MFS_dom"/>
</dbReference>
<feature type="transmembrane region" description="Helical" evidence="9">
    <location>
        <begin position="226"/>
        <end position="249"/>
    </location>
</feature>
<comment type="subcellular location">
    <subcellularLocation>
        <location evidence="1">Cell inner membrane</location>
        <topology evidence="1">Multi-pass membrane protein</topology>
    </subcellularLocation>
</comment>
<feature type="transmembrane region" description="Helical" evidence="9">
    <location>
        <begin position="351"/>
        <end position="374"/>
    </location>
</feature>
<dbReference type="GO" id="GO:0022857">
    <property type="term" value="F:transmembrane transporter activity"/>
    <property type="evidence" value="ECO:0007669"/>
    <property type="project" value="InterPro"/>
</dbReference>
<proteinExistence type="inferred from homology"/>
<evidence type="ECO:0000256" key="3">
    <source>
        <dbReference type="ARBA" id="ARBA00022475"/>
    </source>
</evidence>